<proteinExistence type="predicted"/>
<dbReference type="InterPro" id="IPR007096">
    <property type="entry name" value="RNA-dir_Rpol_cat_phage"/>
</dbReference>
<evidence type="ECO:0000256" key="3">
    <source>
        <dbReference type="ARBA" id="ARBA00022679"/>
    </source>
</evidence>
<evidence type="ECO:0000256" key="6">
    <source>
        <dbReference type="ARBA" id="ARBA00022953"/>
    </source>
</evidence>
<dbReference type="Proteomes" id="UP001059887">
    <property type="component" value="Chromosome"/>
</dbReference>
<keyword evidence="5" id="KW-0547">Nucleotide-binding</keyword>
<evidence type="ECO:0000256" key="1">
    <source>
        <dbReference type="ARBA" id="ARBA00012494"/>
    </source>
</evidence>
<protein>
    <recommendedName>
        <fullName evidence="1">RNA-directed RNA polymerase</fullName>
        <ecNumber evidence="1">2.7.7.48</ecNumber>
    </recommendedName>
    <alternativeName>
        <fullName evidence="7">RNA replicase beta chain</fullName>
    </alternativeName>
</protein>
<dbReference type="PROSITE" id="PS50522">
    <property type="entry name" value="RDRP_PHAGE"/>
    <property type="match status" value="1"/>
</dbReference>
<evidence type="ECO:0000313" key="11">
    <source>
        <dbReference type="Proteomes" id="UP001059887"/>
    </source>
</evidence>
<feature type="domain" description="RdRp catalytic" evidence="9">
    <location>
        <begin position="346"/>
        <end position="494"/>
    </location>
</feature>
<organism evidence="10 11">
    <name type="scientific">Leviviridae sp</name>
    <dbReference type="NCBI Taxonomy" id="2027243"/>
    <lineage>
        <taxon>Viruses</taxon>
        <taxon>Riboviria</taxon>
        <taxon>Orthornavirae</taxon>
        <taxon>Lenarviricota</taxon>
        <taxon>Leviviricetes</taxon>
        <taxon>Norzivirales</taxon>
        <taxon>Fiersviridae</taxon>
    </lineage>
</organism>
<keyword evidence="2" id="KW-0696">RNA-directed RNA polymerase</keyword>
<reference evidence="10" key="2">
    <citation type="journal article" date="2022" name="Nat. Microbiol.">
        <title>RNA viromes from terrestrial sites across China expand environmental viral diversity.</title>
        <authorList>
            <person name="Chiapello M."/>
            <person name="Rodriguez-Romero J."/>
            <person name="Ayllon M.A."/>
            <person name="Turina M."/>
        </authorList>
    </citation>
    <scope>NUCLEOTIDE SEQUENCE</scope>
    <source>
        <strain evidence="10">R72-k141_249948</strain>
    </source>
</reference>
<sequence length="655" mass="74260">MIQNSGDDFFLGLYSAMFFDIVSRRPSLHVDCERDYKRLLSIVKDHGCHRVFCDFLPALGKHLDQCLANELFVRSGLPLSRPFKHGSPIPRLFKGLYLALFDESGVLRSNLDSKHVADLRQVLYCLKRFRVTCDPSYTFRSVDEYVQIDAEIRKPSLSWDCDLMDTRECGSLSLRDCHSQSPQPGDLFYEVDKPASPSISDKCLDTIQFVADAVTAELGRFKPYEWGARHGPGAVADAKGGADKYLFPTWPRKLDNIFPYADWAFSSNRIWADVVIHEPDSLSSENESDAKLITVPKEFTKPRLIASEPTAHQWCQQVLRDFLMERVSKTSISSSVRFNDQSRNARLALLASHTGSHSTIDLSSASDRLSCWLVERLFRRSPSVLEGFHAVRTRYLRNNIDKKLPSLIKLRKFSTMGSALTFPVQTYVFTMVAVGVLLHCRGLPLTYASIRTASRAVRVFGDDIIVPNDVSDAVQECLHAFGLKVNRNKTFRTGKFRESCGCEAYDGNDVTRVSVNAIPAVSSPESVIGTVDTHNNFYSRGWWRTADFLKRKVTAMKNYSFKAVAPDSGSVGWYDVAWRDSPHLKKRWNPSLQRIEYRVTRLYSRASTVPTRGESMLLQYFTVGCRPTKFLVRELGKLASISRPQLRTGWESEWG</sequence>
<accession>A0ABY3SS55</accession>
<evidence type="ECO:0000256" key="4">
    <source>
        <dbReference type="ARBA" id="ARBA00022695"/>
    </source>
</evidence>
<evidence type="ECO:0000256" key="2">
    <source>
        <dbReference type="ARBA" id="ARBA00022484"/>
    </source>
</evidence>
<evidence type="ECO:0000259" key="9">
    <source>
        <dbReference type="PROSITE" id="PS50522"/>
    </source>
</evidence>
<keyword evidence="4" id="KW-0548">Nucleotidyltransferase</keyword>
<evidence type="ECO:0000256" key="5">
    <source>
        <dbReference type="ARBA" id="ARBA00022741"/>
    </source>
</evidence>
<dbReference type="InterPro" id="IPR043502">
    <property type="entry name" value="DNA/RNA_pol_sf"/>
</dbReference>
<evidence type="ECO:0000256" key="7">
    <source>
        <dbReference type="ARBA" id="ARBA00030248"/>
    </source>
</evidence>
<dbReference type="EC" id="2.7.7.48" evidence="1"/>
<evidence type="ECO:0000313" key="10">
    <source>
        <dbReference type="EMBL" id="UJQ85307.1"/>
    </source>
</evidence>
<dbReference type="InterPro" id="IPR005093">
    <property type="entry name" value="RNArep_beta"/>
</dbReference>
<name>A0ABY3SS55_9VIRU</name>
<dbReference type="Pfam" id="PF03431">
    <property type="entry name" value="RNA_replicase_B"/>
    <property type="match status" value="1"/>
</dbReference>
<keyword evidence="6" id="KW-0693">Viral RNA replication</keyword>
<evidence type="ECO:0000256" key="8">
    <source>
        <dbReference type="ARBA" id="ARBA00048744"/>
    </source>
</evidence>
<reference evidence="10" key="1">
    <citation type="submission" date="2021-05" db="EMBL/GenBank/DDBJ databases">
        <authorList>
            <person name="Chen Y.-M."/>
            <person name="Zhang Y.-Z."/>
        </authorList>
    </citation>
    <scope>NUCLEOTIDE SEQUENCE</scope>
    <source>
        <strain evidence="10">R72-k141_249948</strain>
    </source>
</reference>
<keyword evidence="11" id="KW-1185">Reference proteome</keyword>
<dbReference type="EMBL" id="MZ679620">
    <property type="protein sequence ID" value="UJQ85307.1"/>
    <property type="molecule type" value="Genomic_RNA"/>
</dbReference>
<comment type="catalytic activity">
    <reaction evidence="8">
        <text>RNA(n) + a ribonucleoside 5'-triphosphate = RNA(n+1) + diphosphate</text>
        <dbReference type="Rhea" id="RHEA:21248"/>
        <dbReference type="Rhea" id="RHEA-COMP:14527"/>
        <dbReference type="Rhea" id="RHEA-COMP:17342"/>
        <dbReference type="ChEBI" id="CHEBI:33019"/>
        <dbReference type="ChEBI" id="CHEBI:61557"/>
        <dbReference type="ChEBI" id="CHEBI:140395"/>
        <dbReference type="EC" id="2.7.7.48"/>
    </reaction>
</comment>
<dbReference type="SUPFAM" id="SSF56672">
    <property type="entry name" value="DNA/RNA polymerases"/>
    <property type="match status" value="1"/>
</dbReference>
<keyword evidence="3" id="KW-0808">Transferase</keyword>